<dbReference type="AlphaFoldDB" id="A0A9P1IFU7"/>
<reference evidence="2" key="1">
    <citation type="submission" date="2022-11" db="EMBL/GenBank/DDBJ databases">
        <authorList>
            <person name="Kikuchi T."/>
        </authorList>
    </citation>
    <scope>NUCLEOTIDE SEQUENCE</scope>
    <source>
        <strain evidence="2">PS1010</strain>
    </source>
</reference>
<keyword evidence="3" id="KW-1185">Reference proteome</keyword>
<proteinExistence type="predicted"/>
<protein>
    <submittedName>
        <fullName evidence="2">Uncharacterized protein</fullName>
    </submittedName>
</protein>
<name>A0A9P1IFU7_9PELO</name>
<dbReference type="Proteomes" id="UP001152747">
    <property type="component" value="Unassembled WGS sequence"/>
</dbReference>
<dbReference type="EMBL" id="CANHGI010000003">
    <property type="protein sequence ID" value="CAI5444093.1"/>
    <property type="molecule type" value="Genomic_DNA"/>
</dbReference>
<evidence type="ECO:0000313" key="3">
    <source>
        <dbReference type="Proteomes" id="UP001152747"/>
    </source>
</evidence>
<feature type="transmembrane region" description="Helical" evidence="1">
    <location>
        <begin position="21"/>
        <end position="39"/>
    </location>
</feature>
<keyword evidence="1" id="KW-1133">Transmembrane helix</keyword>
<organism evidence="2 3">
    <name type="scientific">Caenorhabditis angaria</name>
    <dbReference type="NCBI Taxonomy" id="860376"/>
    <lineage>
        <taxon>Eukaryota</taxon>
        <taxon>Metazoa</taxon>
        <taxon>Ecdysozoa</taxon>
        <taxon>Nematoda</taxon>
        <taxon>Chromadorea</taxon>
        <taxon>Rhabditida</taxon>
        <taxon>Rhabditina</taxon>
        <taxon>Rhabditomorpha</taxon>
        <taxon>Rhabditoidea</taxon>
        <taxon>Rhabditidae</taxon>
        <taxon>Peloderinae</taxon>
        <taxon>Caenorhabditis</taxon>
    </lineage>
</organism>
<gene>
    <name evidence="2" type="ORF">CAMP_LOCUS6730</name>
</gene>
<feature type="transmembrane region" description="Helical" evidence="1">
    <location>
        <begin position="51"/>
        <end position="78"/>
    </location>
</feature>
<sequence length="140" mass="16201">MTQIRSNDNSFRSMMNRFSMYWIQATIFALFIALAVSYGDPRILIGSVVQIAITSMFMLDILPAIVIHSIFQWILLIYTSLLHTVRIFNLADTKNLEILEIQQNNWATIALILYQISGKIRHLFSTEATKTAEEFWPPRC</sequence>
<evidence type="ECO:0000256" key="1">
    <source>
        <dbReference type="SAM" id="Phobius"/>
    </source>
</evidence>
<evidence type="ECO:0000313" key="2">
    <source>
        <dbReference type="EMBL" id="CAI5444093.1"/>
    </source>
</evidence>
<accession>A0A9P1IFU7</accession>
<comment type="caution">
    <text evidence="2">The sequence shown here is derived from an EMBL/GenBank/DDBJ whole genome shotgun (WGS) entry which is preliminary data.</text>
</comment>
<keyword evidence="1" id="KW-0812">Transmembrane</keyword>
<keyword evidence="1" id="KW-0472">Membrane</keyword>